<evidence type="ECO:0000313" key="3">
    <source>
        <dbReference type="Proteomes" id="UP001204615"/>
    </source>
</evidence>
<sequence length="84" mass="8760">MRFMLAASKAFSGALVTVLLVMLIFQWLGLAGLQPWVAVGIAAGTALGFGSKEQWQLSQGTSSLLVGLFVGLGSMVGHWLSAHA</sequence>
<accession>A0ABT1F9Z4</accession>
<feature type="transmembrane region" description="Helical" evidence="1">
    <location>
        <begin position="33"/>
        <end position="50"/>
    </location>
</feature>
<dbReference type="Proteomes" id="UP001204615">
    <property type="component" value="Unassembled WGS sequence"/>
</dbReference>
<keyword evidence="1" id="KW-1133">Transmembrane helix</keyword>
<proteinExistence type="predicted"/>
<gene>
    <name evidence="2" type="ORF">NC595_08900</name>
</gene>
<dbReference type="RefSeq" id="WP_253566002.1">
    <property type="nucleotide sequence ID" value="NZ_JAMZEK010000002.1"/>
</dbReference>
<keyword evidence="1" id="KW-0472">Membrane</keyword>
<comment type="caution">
    <text evidence="2">The sequence shown here is derived from an EMBL/GenBank/DDBJ whole genome shotgun (WGS) entry which is preliminary data.</text>
</comment>
<feature type="transmembrane region" description="Helical" evidence="1">
    <location>
        <begin position="62"/>
        <end position="81"/>
    </location>
</feature>
<protein>
    <submittedName>
        <fullName evidence="2">Uncharacterized protein</fullName>
    </submittedName>
</protein>
<reference evidence="2 3" key="1">
    <citation type="submission" date="2022-06" db="EMBL/GenBank/DDBJ databases">
        <title>Dyella sp. Sa strain:Sa Genome sequencing.</title>
        <authorList>
            <person name="Park S."/>
        </authorList>
    </citation>
    <scope>NUCLEOTIDE SEQUENCE [LARGE SCALE GENOMIC DNA]</scope>
    <source>
        <strain evidence="2 3">Sa</strain>
    </source>
</reference>
<keyword evidence="1" id="KW-0812">Transmembrane</keyword>
<dbReference type="EMBL" id="JAMZEK010000002">
    <property type="protein sequence ID" value="MCP1374179.1"/>
    <property type="molecule type" value="Genomic_DNA"/>
</dbReference>
<evidence type="ECO:0000313" key="2">
    <source>
        <dbReference type="EMBL" id="MCP1374179.1"/>
    </source>
</evidence>
<evidence type="ECO:0000256" key="1">
    <source>
        <dbReference type="SAM" id="Phobius"/>
    </source>
</evidence>
<organism evidence="2 3">
    <name type="scientific">Dyella lutea</name>
    <dbReference type="NCBI Taxonomy" id="2950441"/>
    <lineage>
        <taxon>Bacteria</taxon>
        <taxon>Pseudomonadati</taxon>
        <taxon>Pseudomonadota</taxon>
        <taxon>Gammaproteobacteria</taxon>
        <taxon>Lysobacterales</taxon>
        <taxon>Rhodanobacteraceae</taxon>
        <taxon>Dyella</taxon>
    </lineage>
</organism>
<name>A0ABT1F9Z4_9GAMM</name>
<keyword evidence="3" id="KW-1185">Reference proteome</keyword>
<feature type="transmembrane region" description="Helical" evidence="1">
    <location>
        <begin position="7"/>
        <end position="27"/>
    </location>
</feature>